<dbReference type="OrthoDB" id="21513at2759"/>
<dbReference type="Proteomes" id="UP000326757">
    <property type="component" value="Unassembled WGS sequence"/>
</dbReference>
<dbReference type="EMBL" id="VIGI01000002">
    <property type="protein sequence ID" value="KAB8303532.1"/>
    <property type="molecule type" value="Genomic_DNA"/>
</dbReference>
<feature type="compositionally biased region" description="Polar residues" evidence="2">
    <location>
        <begin position="160"/>
        <end position="175"/>
    </location>
</feature>
<dbReference type="PANTHER" id="PTHR15141">
    <property type="entry name" value="TRANSCRIPTION ELONGATION FACTOR B POLYPEPTIDE 3"/>
    <property type="match status" value="1"/>
</dbReference>
<feature type="region of interest" description="Disordered" evidence="2">
    <location>
        <begin position="264"/>
        <end position="400"/>
    </location>
</feature>
<evidence type="ECO:0000313" key="4">
    <source>
        <dbReference type="Proteomes" id="UP000326757"/>
    </source>
</evidence>
<dbReference type="Gene3D" id="6.10.250.3180">
    <property type="match status" value="1"/>
</dbReference>
<evidence type="ECO:0008006" key="5">
    <source>
        <dbReference type="Google" id="ProtNLM"/>
    </source>
</evidence>
<dbReference type="Pfam" id="PF06881">
    <property type="entry name" value="Elongin_A"/>
    <property type="match status" value="1"/>
</dbReference>
<sequence length="400" mass="44517">MVVGAPSLLSIAKKVCIRAARDLTDIGDLEYVQARDILKAVKKPEQLHQIEINSPQIKGEDAELWQAFIAREFPTWRSKNYVPKNPTKWYEVYLKYKTEWEKEIIRDRENLKNSMNALKQHKQDHHSKFVDVRALPKIPRDHGMRPNNGGVPLGKGRGFQKSTPTSLTWSGGSKTKMTDGASVLTRARREAKEMTQRSKLITPTSMLSGRLGQVKKAPAGMAQEYKIASQPSLKLLTRHKMPGRLSGGTSGPSLEEREQRLRAAMASKKRDLSAPKVTYVGSSDDDTVHGDSEDDLFDEQGEHNPVHKRTSPAPPRKIIRPVAPSSRAPYSPPNQAGTKPSNAIPARVQDSQGSFSPVSSRASSAPTSRSATPKPMMPARRRPAEVDIFNRGRVNKKARR</sequence>
<dbReference type="InterPro" id="IPR010684">
    <property type="entry name" value="RNA_pol_II_trans_fac_SIII_A"/>
</dbReference>
<evidence type="ECO:0000256" key="1">
    <source>
        <dbReference type="SAM" id="Coils"/>
    </source>
</evidence>
<dbReference type="GO" id="GO:0006368">
    <property type="term" value="P:transcription elongation by RNA polymerase II"/>
    <property type="evidence" value="ECO:0007669"/>
    <property type="project" value="InterPro"/>
</dbReference>
<proteinExistence type="predicted"/>
<dbReference type="InterPro" id="IPR051870">
    <property type="entry name" value="Elongin-A_domain"/>
</dbReference>
<comment type="caution">
    <text evidence="3">The sequence shown here is derived from an EMBL/GenBank/DDBJ whole genome shotgun (WGS) entry which is preliminary data.</text>
</comment>
<evidence type="ECO:0000313" key="3">
    <source>
        <dbReference type="EMBL" id="KAB8303532.1"/>
    </source>
</evidence>
<reference evidence="3 4" key="1">
    <citation type="submission" date="2019-06" db="EMBL/GenBank/DDBJ databases">
        <title>Genome Sequence of the Brown Rot Fungal Pathogen Monilinia laxa.</title>
        <authorList>
            <person name="De Miccolis Angelini R.M."/>
            <person name="Landi L."/>
            <person name="Abate D."/>
            <person name="Pollastro S."/>
            <person name="Romanazzi G."/>
            <person name="Faretra F."/>
        </authorList>
    </citation>
    <scope>NUCLEOTIDE SEQUENCE [LARGE SCALE GENOMIC DNA]</scope>
    <source>
        <strain evidence="3 4">Mlax316</strain>
    </source>
</reference>
<evidence type="ECO:0000256" key="2">
    <source>
        <dbReference type="SAM" id="MobiDB-lite"/>
    </source>
</evidence>
<organism evidence="3 4">
    <name type="scientific">Monilinia laxa</name>
    <name type="common">Brown rot fungus</name>
    <name type="synonym">Sclerotinia laxa</name>
    <dbReference type="NCBI Taxonomy" id="61186"/>
    <lineage>
        <taxon>Eukaryota</taxon>
        <taxon>Fungi</taxon>
        <taxon>Dikarya</taxon>
        <taxon>Ascomycota</taxon>
        <taxon>Pezizomycotina</taxon>
        <taxon>Leotiomycetes</taxon>
        <taxon>Helotiales</taxon>
        <taxon>Sclerotiniaceae</taxon>
        <taxon>Monilinia</taxon>
    </lineage>
</organism>
<dbReference type="PANTHER" id="PTHR15141:SF76">
    <property type="entry name" value="TRANSCRIPTION ELONGATION FACTOR B POLYPEPTIDE 3"/>
    <property type="match status" value="1"/>
</dbReference>
<protein>
    <recommendedName>
        <fullName evidence="5">Elongin-A</fullName>
    </recommendedName>
</protein>
<accession>A0A5N6KIK1</accession>
<feature type="region of interest" description="Disordered" evidence="2">
    <location>
        <begin position="138"/>
        <end position="179"/>
    </location>
</feature>
<name>A0A5N6KIK1_MONLA</name>
<feature type="coiled-coil region" evidence="1">
    <location>
        <begin position="101"/>
        <end position="128"/>
    </location>
</feature>
<dbReference type="GO" id="GO:0070449">
    <property type="term" value="C:elongin complex"/>
    <property type="evidence" value="ECO:0007669"/>
    <property type="project" value="InterPro"/>
</dbReference>
<keyword evidence="1" id="KW-0175">Coiled coil</keyword>
<feature type="compositionally biased region" description="Low complexity" evidence="2">
    <location>
        <begin position="354"/>
        <end position="373"/>
    </location>
</feature>
<dbReference type="AlphaFoldDB" id="A0A5N6KIK1"/>
<gene>
    <name evidence="3" type="ORF">EYC80_004942</name>
</gene>
<keyword evidence="4" id="KW-1185">Reference proteome</keyword>